<dbReference type="EMBL" id="JACTAM010000017">
    <property type="protein sequence ID" value="KAI2654491.1"/>
    <property type="molecule type" value="Genomic_DNA"/>
</dbReference>
<dbReference type="SUPFAM" id="SSF63867">
    <property type="entry name" value="MoeA C-terminal domain-like"/>
    <property type="match status" value="1"/>
</dbReference>
<dbReference type="SMART" id="SM00852">
    <property type="entry name" value="MoCF_biosynth"/>
    <property type="match status" value="1"/>
</dbReference>
<dbReference type="Gene3D" id="2.40.340.10">
    <property type="entry name" value="MoeA, C-terminal, domain IV"/>
    <property type="match status" value="1"/>
</dbReference>
<evidence type="ECO:0000256" key="2">
    <source>
        <dbReference type="ARBA" id="ARBA00007589"/>
    </source>
</evidence>
<comment type="similarity">
    <text evidence="2">In the N-terminal section; belongs to the MoaB/Mog family.</text>
</comment>
<comment type="similarity">
    <text evidence="3">In the C-terminal section; belongs to the MoeA family.</text>
</comment>
<dbReference type="InterPro" id="IPR005111">
    <property type="entry name" value="MoeA_C_domain_IV"/>
</dbReference>
<evidence type="ECO:0000313" key="9">
    <source>
        <dbReference type="Proteomes" id="UP000830375"/>
    </source>
</evidence>
<dbReference type="InterPro" id="IPR038987">
    <property type="entry name" value="MoeA-like"/>
</dbReference>
<feature type="transmembrane region" description="Helical" evidence="6">
    <location>
        <begin position="865"/>
        <end position="892"/>
    </location>
</feature>
<keyword evidence="9" id="KW-1185">Reference proteome</keyword>
<keyword evidence="6" id="KW-0812">Transmembrane</keyword>
<dbReference type="Pfam" id="PF03453">
    <property type="entry name" value="MoeA_N"/>
    <property type="match status" value="1"/>
</dbReference>
<evidence type="ECO:0000256" key="4">
    <source>
        <dbReference type="ARBA" id="ARBA00012509"/>
    </source>
</evidence>
<dbReference type="InterPro" id="IPR036425">
    <property type="entry name" value="MoaB/Mog-like_dom_sf"/>
</dbReference>
<dbReference type="Gene3D" id="3.40.980.10">
    <property type="entry name" value="MoaB/Mog-like domain"/>
    <property type="match status" value="1"/>
</dbReference>
<evidence type="ECO:0000256" key="5">
    <source>
        <dbReference type="ARBA" id="ARBA00023150"/>
    </source>
</evidence>
<organism evidence="8 9">
    <name type="scientific">Labeo rohita</name>
    <name type="common">Indian major carp</name>
    <name type="synonym">Cyprinus rohita</name>
    <dbReference type="NCBI Taxonomy" id="84645"/>
    <lineage>
        <taxon>Eukaryota</taxon>
        <taxon>Metazoa</taxon>
        <taxon>Chordata</taxon>
        <taxon>Craniata</taxon>
        <taxon>Vertebrata</taxon>
        <taxon>Euteleostomi</taxon>
        <taxon>Actinopterygii</taxon>
        <taxon>Neopterygii</taxon>
        <taxon>Teleostei</taxon>
        <taxon>Ostariophysi</taxon>
        <taxon>Cypriniformes</taxon>
        <taxon>Cyprinidae</taxon>
        <taxon>Labeoninae</taxon>
        <taxon>Labeonini</taxon>
        <taxon>Labeo</taxon>
    </lineage>
</organism>
<dbReference type="Gene3D" id="2.170.190.11">
    <property type="entry name" value="Molybdopterin biosynthesis moea protein, domain 3"/>
    <property type="match status" value="1"/>
</dbReference>
<dbReference type="InterPro" id="IPR036135">
    <property type="entry name" value="MoeA_linker/N_sf"/>
</dbReference>
<comment type="pathway">
    <text evidence="1">Cofactor biosynthesis; molybdopterin biosynthesis.</text>
</comment>
<keyword evidence="6" id="KW-1133">Transmembrane helix</keyword>
<keyword evidence="5" id="KW-0501">Molybdenum cofactor biosynthesis</keyword>
<dbReference type="Proteomes" id="UP000830375">
    <property type="component" value="Unassembled WGS sequence"/>
</dbReference>
<dbReference type="InterPro" id="IPR005110">
    <property type="entry name" value="MoeA_linker/N"/>
</dbReference>
<dbReference type="Pfam" id="PF00994">
    <property type="entry name" value="MoCF_biosynth"/>
    <property type="match status" value="1"/>
</dbReference>
<evidence type="ECO:0000256" key="1">
    <source>
        <dbReference type="ARBA" id="ARBA00005046"/>
    </source>
</evidence>
<dbReference type="SUPFAM" id="SSF53218">
    <property type="entry name" value="Molybdenum cofactor biosynthesis proteins"/>
    <property type="match status" value="1"/>
</dbReference>
<accession>A0ABQ8LWY8</accession>
<evidence type="ECO:0000256" key="6">
    <source>
        <dbReference type="SAM" id="Phobius"/>
    </source>
</evidence>
<gene>
    <name evidence="8" type="ORF">H4Q32_011222</name>
</gene>
<feature type="domain" description="MoaB/Mog" evidence="7">
    <location>
        <begin position="518"/>
        <end position="692"/>
    </location>
</feature>
<protein>
    <recommendedName>
        <fullName evidence="4">molybdopterin adenylyltransferase</fullName>
        <ecNumber evidence="4">2.7.7.75</ecNumber>
    </recommendedName>
</protein>
<keyword evidence="6" id="KW-0472">Membrane</keyword>
<dbReference type="Pfam" id="PF03454">
    <property type="entry name" value="MoeA_C"/>
    <property type="match status" value="1"/>
</dbReference>
<evidence type="ECO:0000259" key="7">
    <source>
        <dbReference type="SMART" id="SM00852"/>
    </source>
</evidence>
<dbReference type="SUPFAM" id="SSF63882">
    <property type="entry name" value="MoeA N-terminal region -like"/>
    <property type="match status" value="1"/>
</dbReference>
<dbReference type="InterPro" id="IPR001453">
    <property type="entry name" value="MoaB/Mog_dom"/>
</dbReference>
<dbReference type="CDD" id="cd00887">
    <property type="entry name" value="MoeA"/>
    <property type="match status" value="1"/>
</dbReference>
<dbReference type="InterPro" id="IPR036688">
    <property type="entry name" value="MoeA_C_domain_IV_sf"/>
</dbReference>
<reference evidence="8 9" key="1">
    <citation type="submission" date="2022-01" db="EMBL/GenBank/DDBJ databases">
        <title>A high-quality chromosome-level genome assembly of rohu carp, Labeo rohita.</title>
        <authorList>
            <person name="Arick M.A. II"/>
            <person name="Hsu C.-Y."/>
            <person name="Magbanua Z."/>
            <person name="Pechanova O."/>
            <person name="Grover C."/>
            <person name="Miller E."/>
            <person name="Thrash A."/>
            <person name="Ezzel L."/>
            <person name="Alam S."/>
            <person name="Benzie J."/>
            <person name="Hamilton M."/>
            <person name="Karsi A."/>
            <person name="Lawrence M.L."/>
            <person name="Peterson D.G."/>
        </authorList>
    </citation>
    <scope>NUCLEOTIDE SEQUENCE [LARGE SCALE GENOMIC DNA]</scope>
    <source>
        <strain evidence="9">BAU-BD-2019</strain>
        <tissue evidence="8">Blood</tissue>
    </source>
</reference>
<dbReference type="Gene3D" id="3.90.105.10">
    <property type="entry name" value="Molybdopterin biosynthesis moea protein, domain 2"/>
    <property type="match status" value="1"/>
</dbReference>
<evidence type="ECO:0000313" key="8">
    <source>
        <dbReference type="EMBL" id="KAI2654491.1"/>
    </source>
</evidence>
<dbReference type="EC" id="2.7.7.75" evidence="4"/>
<dbReference type="PANTHER" id="PTHR10192">
    <property type="entry name" value="MOLYBDOPTERIN BIOSYNTHESIS PROTEIN"/>
    <property type="match status" value="1"/>
</dbReference>
<proteinExistence type="inferred from homology"/>
<sequence length="901" mass="99404">MFYTAPSITLRLTTSLSETRPIIAHTPHTCTTHPCKAMCVCVYLLTGKAVSGELLSCGFLQASRREFRAHLDEVITLKSRYSTLDQLHSRLEGLKDDRRNHRTFDSRVQSRCSSKENILRASHSAVDITKVARRHRMSPFPLTSMDKAFITVLEMTPVLGTEIINYRVGTLTQPMLFVLMALLWFFMAITNTGQPPLHVDVNCATKTQAVSWALISVHVVGDSGNAHVLVKCAQCVWQGQMQVTWPLQREKASGARVAQVGGKFLSALAPKQRQRGEPWPLPPTTQSITEVSVHLNQHLHVRLASSSMPDAHPVPIICPRLLLWKPVNSSIVMRDATVRDVTLEKIGHLEYAEVELSVLLDVDVQMTAFGMDFRLTCGLFTGLCSDGMGRVLAQDVYAKDNLPPFPASVKDGYAVRAADGPGDRFIIGESQAGEQPTLTVMPGQVMRVTTGAPIPCGADAVVQVEDTELLRESEDGTEELERGECVLAKGTHMGPSEIGLLATVGVTEVEVQKFPVVAVMSTGNELLNPEDDLHPGKIRDSNRSTLLATIQEHGYPTINLGIVGDNPDDLLNALNEGISRADVIITSGGVSMGEKDYLKQVLDIDLHAQIHFGRVFMKPGNQVVEAVVTVAISIFPFKGNFTYRDTGATLLEAVPLSDSEASRLPVPPPPRGSNPVSAVVTCNLFVIPALRKMQGILDPRPTIIKARLSCDVKLDPRNQMSSRLMSMRSANGLLMLPPKTEQYVELHKGEVVDVMTAVGACHTYIGKLIFSSVENVSLRNEKLFKVTAGIPLDLFIAPQSAPRVYKTALLVVYLVSRVYVRSAKSQGCGGRSRGRDAEKAARVRRVAQTLCENDHRRGSAFNVQIFFLFFSFLSFFLSFFFVLHLNQIWVFWMFTRFYLFI</sequence>
<comment type="caution">
    <text evidence="8">The sequence shown here is derived from an EMBL/GenBank/DDBJ whole genome shotgun (WGS) entry which is preliminary data.</text>
</comment>
<dbReference type="PANTHER" id="PTHR10192:SF5">
    <property type="entry name" value="GEPHYRIN"/>
    <property type="match status" value="1"/>
</dbReference>
<evidence type="ECO:0000256" key="3">
    <source>
        <dbReference type="ARBA" id="ARBA00008339"/>
    </source>
</evidence>
<name>A0ABQ8LWY8_LABRO</name>